<dbReference type="Pfam" id="PF00857">
    <property type="entry name" value="Isochorismatase"/>
    <property type="match status" value="1"/>
</dbReference>
<dbReference type="CDD" id="cd01011">
    <property type="entry name" value="nicotinamidase"/>
    <property type="match status" value="1"/>
</dbReference>
<evidence type="ECO:0000256" key="2">
    <source>
        <dbReference type="ARBA" id="ARBA00022642"/>
    </source>
</evidence>
<accession>A0ABV0ECP8</accession>
<name>A0ABV0ECP8_9BURK</name>
<protein>
    <recommendedName>
        <fullName evidence="6">nicotinamidase</fullName>
        <ecNumber evidence="6">3.5.1.19</ecNumber>
    </recommendedName>
    <alternativeName>
        <fullName evidence="7">Nicotinamide deamidase</fullName>
    </alternativeName>
</protein>
<evidence type="ECO:0000256" key="7">
    <source>
        <dbReference type="ARBA" id="ARBA00043224"/>
    </source>
</evidence>
<comment type="caution">
    <text evidence="9">The sequence shown here is derived from an EMBL/GenBank/DDBJ whole genome shotgun (WGS) entry which is preliminary data.</text>
</comment>
<keyword evidence="3" id="KW-0479">Metal-binding</keyword>
<keyword evidence="2" id="KW-0662">Pyridine nucleotide biosynthesis</keyword>
<proteinExistence type="inferred from homology"/>
<dbReference type="RefSeq" id="WP_347307342.1">
    <property type="nucleotide sequence ID" value="NZ_JBAJEX010000002.1"/>
</dbReference>
<reference evidence="9 10" key="1">
    <citation type="submission" date="2024-02" db="EMBL/GenBank/DDBJ databases">
        <title>New thermophilic sulfur-oxidizing bacteria from a hot springs of the Uzon caldera (Kamchatka, Russia).</title>
        <authorList>
            <person name="Dukat A.M."/>
            <person name="Elcheninov A.G."/>
            <person name="Frolov E.N."/>
        </authorList>
    </citation>
    <scope>NUCLEOTIDE SEQUENCE [LARGE SCALE GENOMIC DNA]</scope>
    <source>
        <strain evidence="9 10">AK1</strain>
    </source>
</reference>
<dbReference type="SUPFAM" id="SSF52499">
    <property type="entry name" value="Isochorismatase-like hydrolases"/>
    <property type="match status" value="1"/>
</dbReference>
<evidence type="ECO:0000256" key="6">
    <source>
        <dbReference type="ARBA" id="ARBA00039017"/>
    </source>
</evidence>
<organism evidence="9 10">
    <name type="scientific">Thiobacter aerophilum</name>
    <dbReference type="NCBI Taxonomy" id="3121275"/>
    <lineage>
        <taxon>Bacteria</taxon>
        <taxon>Pseudomonadati</taxon>
        <taxon>Pseudomonadota</taxon>
        <taxon>Betaproteobacteria</taxon>
        <taxon>Burkholderiales</taxon>
        <taxon>Thiobacteraceae</taxon>
        <taxon>Thiobacter</taxon>
    </lineage>
</organism>
<gene>
    <name evidence="9" type="ORF">V6E02_03870</name>
</gene>
<evidence type="ECO:0000256" key="4">
    <source>
        <dbReference type="ARBA" id="ARBA00022801"/>
    </source>
</evidence>
<dbReference type="EC" id="3.5.1.19" evidence="6"/>
<evidence type="ECO:0000259" key="8">
    <source>
        <dbReference type="Pfam" id="PF00857"/>
    </source>
</evidence>
<evidence type="ECO:0000256" key="5">
    <source>
        <dbReference type="ARBA" id="ARBA00037900"/>
    </source>
</evidence>
<dbReference type="EMBL" id="JBAJEX010000002">
    <property type="protein sequence ID" value="MEO1766349.1"/>
    <property type="molecule type" value="Genomic_DNA"/>
</dbReference>
<keyword evidence="10" id="KW-1185">Reference proteome</keyword>
<evidence type="ECO:0000313" key="10">
    <source>
        <dbReference type="Proteomes" id="UP001482231"/>
    </source>
</evidence>
<dbReference type="Proteomes" id="UP001482231">
    <property type="component" value="Unassembled WGS sequence"/>
</dbReference>
<dbReference type="InterPro" id="IPR052347">
    <property type="entry name" value="Isochorismatase_Nicotinamidase"/>
</dbReference>
<sequence length="194" mass="20921">MNPIKPADGDALLIVDVQNDFLPGGALAVPEGDAVIEPLNRVLDIFHTRGLPIFASRDWHPPNHCSFRERGGPWPPHCIADTEGAQFPTALKLPAFTAIISKATTPEKDAYSAFEDTPLTMQLRMYGVKRVLVGGLATDYCVLNTVKDAVKNGFAVVLLTDAIRAVNVHPGDGKKALAEMRALGVTEAESHDIQ</sequence>
<dbReference type="InterPro" id="IPR000868">
    <property type="entry name" value="Isochorismatase-like_dom"/>
</dbReference>
<dbReference type="InterPro" id="IPR036380">
    <property type="entry name" value="Isochorismatase-like_sf"/>
</dbReference>
<feature type="domain" description="Isochorismatase-like" evidence="8">
    <location>
        <begin position="11"/>
        <end position="185"/>
    </location>
</feature>
<evidence type="ECO:0000313" key="9">
    <source>
        <dbReference type="EMBL" id="MEO1766349.1"/>
    </source>
</evidence>
<dbReference type="PANTHER" id="PTHR11080:SF2">
    <property type="entry name" value="LD05707P"/>
    <property type="match status" value="1"/>
</dbReference>
<dbReference type="PANTHER" id="PTHR11080">
    <property type="entry name" value="PYRAZINAMIDASE/NICOTINAMIDASE"/>
    <property type="match status" value="1"/>
</dbReference>
<evidence type="ECO:0000256" key="1">
    <source>
        <dbReference type="ARBA" id="ARBA00006336"/>
    </source>
</evidence>
<comment type="similarity">
    <text evidence="1">Belongs to the isochorismatase family.</text>
</comment>
<comment type="pathway">
    <text evidence="5">Cofactor biosynthesis; nicotinate biosynthesis; nicotinate from nicotinamide: step 1/1.</text>
</comment>
<dbReference type="Gene3D" id="3.40.50.850">
    <property type="entry name" value="Isochorismatase-like"/>
    <property type="match status" value="1"/>
</dbReference>
<keyword evidence="4" id="KW-0378">Hydrolase</keyword>
<evidence type="ECO:0000256" key="3">
    <source>
        <dbReference type="ARBA" id="ARBA00022723"/>
    </source>
</evidence>